<evidence type="ECO:0008006" key="5">
    <source>
        <dbReference type="Google" id="ProtNLM"/>
    </source>
</evidence>
<dbReference type="InterPro" id="IPR004045">
    <property type="entry name" value="Glutathione_S-Trfase_N"/>
</dbReference>
<evidence type="ECO:0000313" key="4">
    <source>
        <dbReference type="Proteomes" id="UP000770015"/>
    </source>
</evidence>
<dbReference type="Pfam" id="PF13409">
    <property type="entry name" value="GST_N_2"/>
    <property type="match status" value="1"/>
</dbReference>
<gene>
    <name evidence="3" type="ORF">F5X68DRAFT_204266</name>
</gene>
<comment type="caution">
    <text evidence="3">The sequence shown here is derived from an EMBL/GenBank/DDBJ whole genome shotgun (WGS) entry which is preliminary data.</text>
</comment>
<evidence type="ECO:0000259" key="1">
    <source>
        <dbReference type="Pfam" id="PF13409"/>
    </source>
</evidence>
<evidence type="ECO:0000259" key="2">
    <source>
        <dbReference type="Pfam" id="PF22041"/>
    </source>
</evidence>
<accession>A0A9P9AC23</accession>
<dbReference type="Gene3D" id="3.40.30.10">
    <property type="entry name" value="Glutaredoxin"/>
    <property type="match status" value="1"/>
</dbReference>
<protein>
    <recommendedName>
        <fullName evidence="5">GST N-terminal domain-containing protein</fullName>
    </recommendedName>
</protein>
<reference evidence="3" key="1">
    <citation type="journal article" date="2021" name="Nat. Commun.">
        <title>Genetic determinants of endophytism in the Arabidopsis root mycobiome.</title>
        <authorList>
            <person name="Mesny F."/>
            <person name="Miyauchi S."/>
            <person name="Thiergart T."/>
            <person name="Pickel B."/>
            <person name="Atanasova L."/>
            <person name="Karlsson M."/>
            <person name="Huettel B."/>
            <person name="Barry K.W."/>
            <person name="Haridas S."/>
            <person name="Chen C."/>
            <person name="Bauer D."/>
            <person name="Andreopoulos W."/>
            <person name="Pangilinan J."/>
            <person name="LaButti K."/>
            <person name="Riley R."/>
            <person name="Lipzen A."/>
            <person name="Clum A."/>
            <person name="Drula E."/>
            <person name="Henrissat B."/>
            <person name="Kohler A."/>
            <person name="Grigoriev I.V."/>
            <person name="Martin F.M."/>
            <person name="Hacquard S."/>
        </authorList>
    </citation>
    <scope>NUCLEOTIDE SEQUENCE</scope>
    <source>
        <strain evidence="3">MPI-SDFR-AT-0117</strain>
    </source>
</reference>
<dbReference type="InterPro" id="IPR036282">
    <property type="entry name" value="Glutathione-S-Trfase_C_sf"/>
</dbReference>
<dbReference type="OrthoDB" id="4951845at2759"/>
<organism evidence="3 4">
    <name type="scientific">Plectosphaerella plurivora</name>
    <dbReference type="NCBI Taxonomy" id="936078"/>
    <lineage>
        <taxon>Eukaryota</taxon>
        <taxon>Fungi</taxon>
        <taxon>Dikarya</taxon>
        <taxon>Ascomycota</taxon>
        <taxon>Pezizomycotina</taxon>
        <taxon>Sordariomycetes</taxon>
        <taxon>Hypocreomycetidae</taxon>
        <taxon>Glomerellales</taxon>
        <taxon>Plectosphaerellaceae</taxon>
        <taxon>Plectosphaerella</taxon>
    </lineage>
</organism>
<dbReference type="Gene3D" id="1.20.1050.10">
    <property type="match status" value="1"/>
</dbReference>
<dbReference type="Proteomes" id="UP000770015">
    <property type="component" value="Unassembled WGS sequence"/>
</dbReference>
<dbReference type="Pfam" id="PF22041">
    <property type="entry name" value="GST_C_7"/>
    <property type="match status" value="1"/>
</dbReference>
<feature type="domain" description="GST N-terminal" evidence="1">
    <location>
        <begin position="21"/>
        <end position="95"/>
    </location>
</feature>
<feature type="domain" description="Glutathione S-transferase UstS-like C-terminal" evidence="2">
    <location>
        <begin position="123"/>
        <end position="232"/>
    </location>
</feature>
<dbReference type="InterPro" id="IPR036249">
    <property type="entry name" value="Thioredoxin-like_sf"/>
</dbReference>
<keyword evidence="4" id="KW-1185">Reference proteome</keyword>
<sequence>MAEDKFILYDIPSKDKAAGCWSLNPWKTRMALNFKGIDYKTQWVEYPDIEPLLKSLGVVPPETDDPQPFTLPTARFPQDGKVIMDSVLIADEIEKRYPAPEWPSLHLDDPVVAQAKAHLRPTAGALMPVILPQVPKVILSDYSAEYFQRTRAEHFGMPLDEWSAKEGGEDGEKAWERSKPGFALVAEALREKEGPFYLGQTVSYADFVFVGFLHFLRRAVGDKEFERLREWPEVMALYDACSKWLERADH</sequence>
<dbReference type="InterPro" id="IPR054416">
    <property type="entry name" value="GST_UstS-like_C"/>
</dbReference>
<name>A0A9P9AC23_9PEZI</name>
<evidence type="ECO:0000313" key="3">
    <source>
        <dbReference type="EMBL" id="KAH6689779.1"/>
    </source>
</evidence>
<dbReference type="SUPFAM" id="SSF47616">
    <property type="entry name" value="GST C-terminal domain-like"/>
    <property type="match status" value="1"/>
</dbReference>
<dbReference type="SUPFAM" id="SSF52833">
    <property type="entry name" value="Thioredoxin-like"/>
    <property type="match status" value="1"/>
</dbReference>
<dbReference type="EMBL" id="JAGSXJ010000007">
    <property type="protein sequence ID" value="KAH6689779.1"/>
    <property type="molecule type" value="Genomic_DNA"/>
</dbReference>
<proteinExistence type="predicted"/>
<dbReference type="AlphaFoldDB" id="A0A9P9AC23"/>